<keyword evidence="3 6" id="KW-0479">Metal-binding</keyword>
<dbReference type="InterPro" id="IPR009056">
    <property type="entry name" value="Cyt_c-like_dom"/>
</dbReference>
<evidence type="ECO:0000256" key="5">
    <source>
        <dbReference type="ARBA" id="ARBA00023004"/>
    </source>
</evidence>
<dbReference type="Gene3D" id="1.10.760.10">
    <property type="entry name" value="Cytochrome c-like domain"/>
    <property type="match status" value="1"/>
</dbReference>
<dbReference type="RefSeq" id="WP_302036248.1">
    <property type="nucleotide sequence ID" value="NZ_JAUKPO010000001.1"/>
</dbReference>
<feature type="region of interest" description="Disordered" evidence="7">
    <location>
        <begin position="516"/>
        <end position="535"/>
    </location>
</feature>
<dbReference type="Gene3D" id="3.40.50.880">
    <property type="match status" value="1"/>
</dbReference>
<dbReference type="Pfam" id="PF03422">
    <property type="entry name" value="CBM_6"/>
    <property type="match status" value="1"/>
</dbReference>
<keyword evidence="4" id="KW-0249">Electron transport</keyword>
<keyword evidence="2 6" id="KW-0349">Heme</keyword>
<dbReference type="Pfam" id="PF06283">
    <property type="entry name" value="ThuA"/>
    <property type="match status" value="1"/>
</dbReference>
<dbReference type="InterPro" id="IPR022409">
    <property type="entry name" value="PKD/Chitinase_dom"/>
</dbReference>
<evidence type="ECO:0000256" key="6">
    <source>
        <dbReference type="PROSITE-ProRule" id="PRU00433"/>
    </source>
</evidence>
<dbReference type="InterPro" id="IPR005084">
    <property type="entry name" value="CBM6"/>
</dbReference>
<dbReference type="InterPro" id="IPR012938">
    <property type="entry name" value="Glc/Sorbosone_DH"/>
</dbReference>
<dbReference type="PANTHER" id="PTHR40469:SF2">
    <property type="entry name" value="GALACTOSE-BINDING DOMAIN-LIKE SUPERFAMILY PROTEIN"/>
    <property type="match status" value="1"/>
</dbReference>
<organism evidence="10 11">
    <name type="scientific">Rhodocytophaga aerolata</name>
    <dbReference type="NCBI Taxonomy" id="455078"/>
    <lineage>
        <taxon>Bacteria</taxon>
        <taxon>Pseudomonadati</taxon>
        <taxon>Bacteroidota</taxon>
        <taxon>Cytophagia</taxon>
        <taxon>Cytophagales</taxon>
        <taxon>Rhodocytophagaceae</taxon>
        <taxon>Rhodocytophaga</taxon>
    </lineage>
</organism>
<keyword evidence="11" id="KW-1185">Reference proteome</keyword>
<feature type="compositionally biased region" description="Basic and acidic residues" evidence="7">
    <location>
        <begin position="518"/>
        <end position="533"/>
    </location>
</feature>
<evidence type="ECO:0000313" key="11">
    <source>
        <dbReference type="Proteomes" id="UP001168528"/>
    </source>
</evidence>
<evidence type="ECO:0000256" key="3">
    <source>
        <dbReference type="ARBA" id="ARBA00022723"/>
    </source>
</evidence>
<dbReference type="InterPro" id="IPR036909">
    <property type="entry name" value="Cyt_c-like_dom_sf"/>
</dbReference>
<dbReference type="InterPro" id="IPR029010">
    <property type="entry name" value="ThuA-like"/>
</dbReference>
<dbReference type="CDD" id="cd00146">
    <property type="entry name" value="PKD"/>
    <property type="match status" value="1"/>
</dbReference>
<evidence type="ECO:0000313" key="10">
    <source>
        <dbReference type="EMBL" id="MDO1445462.1"/>
    </source>
</evidence>
<dbReference type="EMBL" id="JAUKPO010000001">
    <property type="protein sequence ID" value="MDO1445462.1"/>
    <property type="molecule type" value="Genomic_DNA"/>
</dbReference>
<dbReference type="Gene3D" id="2.120.10.30">
    <property type="entry name" value="TolB, C-terminal domain"/>
    <property type="match status" value="1"/>
</dbReference>
<dbReference type="PRINTS" id="PR00606">
    <property type="entry name" value="CYTCHROMECID"/>
</dbReference>
<keyword evidence="5 6" id="KW-0408">Iron</keyword>
<dbReference type="InterPro" id="IPR013783">
    <property type="entry name" value="Ig-like_fold"/>
</dbReference>
<dbReference type="Gene3D" id="2.60.40.10">
    <property type="entry name" value="Immunoglobulins"/>
    <property type="match status" value="1"/>
</dbReference>
<gene>
    <name evidence="10" type="ORF">Q0590_04325</name>
</gene>
<dbReference type="Pfam" id="PF00034">
    <property type="entry name" value="Cytochrom_C"/>
    <property type="match status" value="1"/>
</dbReference>
<accession>A0ABT8R035</accession>
<dbReference type="Gene3D" id="2.60.120.260">
    <property type="entry name" value="Galactose-binding domain-like"/>
    <property type="match status" value="1"/>
</dbReference>
<dbReference type="PANTHER" id="PTHR40469">
    <property type="entry name" value="SECRETED GLYCOSYL HYDROLASE"/>
    <property type="match status" value="1"/>
</dbReference>
<reference evidence="10" key="1">
    <citation type="submission" date="2023-07" db="EMBL/GenBank/DDBJ databases">
        <title>The genome sequence of Rhodocytophaga aerolata KACC 12507.</title>
        <authorList>
            <person name="Zhang X."/>
        </authorList>
    </citation>
    <scope>NUCLEOTIDE SEQUENCE</scope>
    <source>
        <strain evidence="10">KACC 12507</strain>
    </source>
</reference>
<dbReference type="SUPFAM" id="SSF46626">
    <property type="entry name" value="Cytochrome c"/>
    <property type="match status" value="1"/>
</dbReference>
<dbReference type="Pfam" id="PF07995">
    <property type="entry name" value="GSDH"/>
    <property type="match status" value="1"/>
</dbReference>
<proteinExistence type="predicted"/>
<dbReference type="Proteomes" id="UP001168528">
    <property type="component" value="Unassembled WGS sequence"/>
</dbReference>
<comment type="caution">
    <text evidence="10">The sequence shown here is derived from an EMBL/GenBank/DDBJ whole genome shotgun (WGS) entry which is preliminary data.</text>
</comment>
<feature type="domain" description="Cytochrome c" evidence="9">
    <location>
        <begin position="876"/>
        <end position="961"/>
    </location>
</feature>
<sequence length="1165" mass="127301">MFRFVRFPQSLVFAAGLLVLLFGLWSFATFQQQPRILVFSKTTVFRHTSIPAGQAALIKMGKEKGFAVDTTEDASKFTEENLKRYNAVIFLSTTGDVLNAEQQNAFERFIQAGGGYLGIHAAADTEYDWPWYGKLVGAYFESHPNNPNVKKGTFVTVDKNHPASSFLPDRFEREDEFYSYKQISPAIKVLVTIDEKTYTGGTNGDYHPMSWYQEYDGGRAFYSSMGHTDKSFEEPLMVRHLWEGLKYVMGGEAPKPVDYAKVRTPKIPEENRFNKVVLQEKLEEPMELTVLKDGQVLLIERRGKVKLFNPTSGQTKVIATIPVSTKYTDKTGKVSEAEDGLLGLAQDPNFAQNGFVYLYYSEVGESKNILTRYQMRGDELLMDSKKVMLEVATQREQCCHTGGSMAFDAQGNLYLSTGDNTNPHGSNGYNPIDERPGREAWDAQKSSGNTNDLRGKIIRIKPQPDGTYTIPEGNLFPKGTAKTRPEIYTMGHRNPFRISVDPKTGFLYWGEVGPDANKPGEKRGPEGHDEVGQARKAGNFGWPHFIGNNKPYHYFNFTDSTSGPLYDVAKPINNSPSNTGLKELPAAQPAFIWYPYAESKEFPAVGTGGRSAMAGPVYYQDQFKGAKRAFPDYYNGKLFIYEWMRGWVMAVTMDKDGNYLSMERFMPSYKFANPMDMEFSPDGDLYMLEYGTGWFQGNDDARLVRIEYTSGNRKPIAAVSVDKKAGALPLKVKLSSEGTKDFDGDKLTYEWKITSAAGASQTFKEANPSVTLAKAGEYKATLTVTDPKGEKSSQTLDIKAGNEPPVVAFDITKGNKTFFFPGKAIAYDVKVSDKEDGSLASGKITPAQVAVNIDYLPEGFDKVSIAQGHRSADASAQFAKGLQLVEGSDCKACHSTDKKSIGPAYKEVAKKYKGDAGATERLAKKVISGGSGVWGEVSMSAHPQLSVTDATEMVQYILSLSDEKANGTSMPAKGTFTTSLPDGDKGVGVYMLRAAYQDKGANGIAGIPAEQSIVLRNPSVAASTVDIFDGVQKFQIPGGPALVIASGAKSGIGLKQIDLTGIHQITFTASAPKAYNFLGGEIEVHLDSPTGPLVGKSDFITPAEGAANTVPPQQVKVGLKGATGVHDLHFVFKNDKAASGQMIFSVINMLFESNSEAGAAVGSVK</sequence>
<protein>
    <submittedName>
        <fullName evidence="10">ThuA domain-containing protein</fullName>
    </submittedName>
</protein>
<dbReference type="InterPro" id="IPR000601">
    <property type="entry name" value="PKD_dom"/>
</dbReference>
<dbReference type="SMART" id="SM00089">
    <property type="entry name" value="PKD"/>
    <property type="match status" value="1"/>
</dbReference>
<dbReference type="InterPro" id="IPR011041">
    <property type="entry name" value="Quinoprot_gluc/sorb_DH_b-prop"/>
</dbReference>
<name>A0ABT8R035_9BACT</name>
<dbReference type="SUPFAM" id="SSF49299">
    <property type="entry name" value="PKD domain"/>
    <property type="match status" value="1"/>
</dbReference>
<evidence type="ECO:0000256" key="1">
    <source>
        <dbReference type="ARBA" id="ARBA00022448"/>
    </source>
</evidence>
<dbReference type="InterPro" id="IPR002324">
    <property type="entry name" value="Cyt_c_ID"/>
</dbReference>
<dbReference type="PROSITE" id="PS50093">
    <property type="entry name" value="PKD"/>
    <property type="match status" value="1"/>
</dbReference>
<keyword evidence="1" id="KW-0813">Transport</keyword>
<feature type="domain" description="PKD" evidence="8">
    <location>
        <begin position="715"/>
        <end position="798"/>
    </location>
</feature>
<evidence type="ECO:0000256" key="4">
    <source>
        <dbReference type="ARBA" id="ARBA00022982"/>
    </source>
</evidence>
<dbReference type="InterPro" id="IPR029062">
    <property type="entry name" value="Class_I_gatase-like"/>
</dbReference>
<dbReference type="InterPro" id="IPR011042">
    <property type="entry name" value="6-blade_b-propeller_TolB-like"/>
</dbReference>
<dbReference type="InterPro" id="IPR035986">
    <property type="entry name" value="PKD_dom_sf"/>
</dbReference>
<dbReference type="SUPFAM" id="SSF50952">
    <property type="entry name" value="Soluble quinoprotein glucose dehydrogenase"/>
    <property type="match status" value="1"/>
</dbReference>
<evidence type="ECO:0000256" key="2">
    <source>
        <dbReference type="ARBA" id="ARBA00022617"/>
    </source>
</evidence>
<dbReference type="PROSITE" id="PS51007">
    <property type="entry name" value="CYTC"/>
    <property type="match status" value="1"/>
</dbReference>
<evidence type="ECO:0000256" key="7">
    <source>
        <dbReference type="SAM" id="MobiDB-lite"/>
    </source>
</evidence>
<dbReference type="Pfam" id="PF18911">
    <property type="entry name" value="PKD_4"/>
    <property type="match status" value="1"/>
</dbReference>
<dbReference type="SUPFAM" id="SSF52317">
    <property type="entry name" value="Class I glutamine amidotransferase-like"/>
    <property type="match status" value="1"/>
</dbReference>
<evidence type="ECO:0000259" key="9">
    <source>
        <dbReference type="PROSITE" id="PS51007"/>
    </source>
</evidence>
<dbReference type="CDD" id="cd04084">
    <property type="entry name" value="CBM6_xylanase-like"/>
    <property type="match status" value="1"/>
</dbReference>
<evidence type="ECO:0000259" key="8">
    <source>
        <dbReference type="PROSITE" id="PS50093"/>
    </source>
</evidence>